<dbReference type="AlphaFoldDB" id="A0A5C4JKS8"/>
<dbReference type="InterPro" id="IPR008651">
    <property type="entry name" value="Uncharacterised_HicB"/>
</dbReference>
<comment type="caution">
    <text evidence="2">The sequence shown here is derived from an EMBL/GenBank/DDBJ whole genome shotgun (WGS) entry which is preliminary data.</text>
</comment>
<dbReference type="EMBL" id="VCKW01000002">
    <property type="protein sequence ID" value="TMR07344.1"/>
    <property type="molecule type" value="Genomic_DNA"/>
</dbReference>
<dbReference type="SUPFAM" id="SSF47598">
    <property type="entry name" value="Ribbon-helix-helix"/>
    <property type="match status" value="1"/>
</dbReference>
<feature type="region of interest" description="Disordered" evidence="1">
    <location>
        <begin position="78"/>
        <end position="123"/>
    </location>
</feature>
<proteinExistence type="predicted"/>
<reference evidence="2 3" key="1">
    <citation type="submission" date="2019-05" db="EMBL/GenBank/DDBJ databases">
        <title>Draft genome sequence of Actinomadura sp. 14C53.</title>
        <authorList>
            <person name="Saricaoglu S."/>
            <person name="Isik K."/>
        </authorList>
    </citation>
    <scope>NUCLEOTIDE SEQUENCE [LARGE SCALE GENOMIC DNA]</scope>
    <source>
        <strain evidence="2 3">14C53</strain>
    </source>
</reference>
<dbReference type="Gene3D" id="1.10.1220.10">
    <property type="entry name" value="Met repressor-like"/>
    <property type="match status" value="1"/>
</dbReference>
<protein>
    <submittedName>
        <fullName evidence="2">Toxin-antitoxin system HicB family antitoxin</fullName>
    </submittedName>
</protein>
<dbReference type="InterPro" id="IPR013321">
    <property type="entry name" value="Arc_rbn_hlx_hlx"/>
</dbReference>
<evidence type="ECO:0000256" key="1">
    <source>
        <dbReference type="SAM" id="MobiDB-lite"/>
    </source>
</evidence>
<dbReference type="GO" id="GO:0006355">
    <property type="term" value="P:regulation of DNA-templated transcription"/>
    <property type="evidence" value="ECO:0007669"/>
    <property type="project" value="InterPro"/>
</dbReference>
<dbReference type="InterPro" id="IPR010985">
    <property type="entry name" value="Ribbon_hlx_hlx"/>
</dbReference>
<feature type="compositionally biased region" description="Pro residues" evidence="1">
    <location>
        <begin position="102"/>
        <end position="115"/>
    </location>
</feature>
<name>A0A5C4JKS8_9ACTN</name>
<dbReference type="Proteomes" id="UP000309174">
    <property type="component" value="Unassembled WGS sequence"/>
</dbReference>
<evidence type="ECO:0000313" key="2">
    <source>
        <dbReference type="EMBL" id="TMR07344.1"/>
    </source>
</evidence>
<feature type="compositionally biased region" description="Low complexity" evidence="1">
    <location>
        <begin position="87"/>
        <end position="101"/>
    </location>
</feature>
<keyword evidence="3" id="KW-1185">Reference proteome</keyword>
<evidence type="ECO:0000313" key="3">
    <source>
        <dbReference type="Proteomes" id="UP000309174"/>
    </source>
</evidence>
<gene>
    <name evidence="2" type="ORF">ETD83_00940</name>
</gene>
<feature type="region of interest" description="Disordered" evidence="1">
    <location>
        <begin position="164"/>
        <end position="187"/>
    </location>
</feature>
<accession>A0A5C4JKS8</accession>
<organism evidence="2 3">
    <name type="scientific">Actinomadura soli</name>
    <dbReference type="NCBI Taxonomy" id="2508997"/>
    <lineage>
        <taxon>Bacteria</taxon>
        <taxon>Bacillati</taxon>
        <taxon>Actinomycetota</taxon>
        <taxon>Actinomycetes</taxon>
        <taxon>Streptosporangiales</taxon>
        <taxon>Thermomonosporaceae</taxon>
        <taxon>Actinomadura</taxon>
    </lineage>
</organism>
<sequence>MDLMPYVENLRRELVVAAEAGGPDARALAERLTGVLESATRLALLEALSAAADEITGELAPGSVDVRLRGGEPAFVVTPPQPHPGSAADAGAEAAWETGPPMAGPPAAGPPPAGPPVGEEGGTARMTLRLPEHLKVRVEEAAGAQGISVNAWLVRAVSAAFETGAGGRPAARPQQPQSGRSYTGWVR</sequence>
<dbReference type="Pfam" id="PF05534">
    <property type="entry name" value="HicB"/>
    <property type="match status" value="1"/>
</dbReference>
<dbReference type="RefSeq" id="WP_138643117.1">
    <property type="nucleotide sequence ID" value="NZ_VCKW01000002.1"/>
</dbReference>
<dbReference type="OrthoDB" id="5193907at2"/>